<keyword evidence="5" id="KW-1133">Transmembrane helix</keyword>
<evidence type="ECO:0000256" key="7">
    <source>
        <dbReference type="ARBA" id="ARBA00023157"/>
    </source>
</evidence>
<keyword evidence="4 11" id="KW-0732">Signal</keyword>
<dbReference type="Pfam" id="PF07686">
    <property type="entry name" value="V-set"/>
    <property type="match status" value="1"/>
</dbReference>
<dbReference type="InterPro" id="IPR036179">
    <property type="entry name" value="Ig-like_dom_sf"/>
</dbReference>
<evidence type="ECO:0000313" key="13">
    <source>
        <dbReference type="EMBL" id="KAL0199335.1"/>
    </source>
</evidence>
<keyword evidence="9" id="KW-0325">Glycoprotein</keyword>
<evidence type="ECO:0000256" key="9">
    <source>
        <dbReference type="ARBA" id="ARBA00023180"/>
    </source>
</evidence>
<feature type="signal peptide" evidence="11">
    <location>
        <begin position="1"/>
        <end position="21"/>
    </location>
</feature>
<dbReference type="InterPro" id="IPR013783">
    <property type="entry name" value="Ig-like_fold"/>
</dbReference>
<evidence type="ECO:0000259" key="12">
    <source>
        <dbReference type="PROSITE" id="PS50835"/>
    </source>
</evidence>
<feature type="chain" id="PRO_5044754791" description="Ig-like domain-containing protein" evidence="11">
    <location>
        <begin position="22"/>
        <end position="90"/>
    </location>
</feature>
<evidence type="ECO:0000256" key="10">
    <source>
        <dbReference type="ARBA" id="ARBA00023319"/>
    </source>
</evidence>
<dbReference type="InterPro" id="IPR007110">
    <property type="entry name" value="Ig-like_dom"/>
</dbReference>
<feature type="non-terminal residue" evidence="13">
    <location>
        <position position="90"/>
    </location>
</feature>
<evidence type="ECO:0000256" key="11">
    <source>
        <dbReference type="SAM" id="SignalP"/>
    </source>
</evidence>
<sequence>MVPLVLWLLLWDLQWFCPVLLINFYQRTDSEALVHLFQDGESRAESQHHDYQDRAHFFTEEIQRGNFSLRLDNLRTEDEGRYTCTVHSQQ</sequence>
<dbReference type="Gene3D" id="2.60.40.10">
    <property type="entry name" value="Immunoglobulins"/>
    <property type="match status" value="1"/>
</dbReference>
<feature type="domain" description="Ig-like" evidence="12">
    <location>
        <begin position="17"/>
        <end position="90"/>
    </location>
</feature>
<evidence type="ECO:0000256" key="6">
    <source>
        <dbReference type="ARBA" id="ARBA00023136"/>
    </source>
</evidence>
<keyword evidence="2" id="KW-1003">Cell membrane</keyword>
<keyword evidence="3" id="KW-0812">Transmembrane</keyword>
<dbReference type="InterPro" id="IPR013106">
    <property type="entry name" value="Ig_V-set"/>
</dbReference>
<keyword evidence="8" id="KW-0675">Receptor</keyword>
<dbReference type="PROSITE" id="PS50835">
    <property type="entry name" value="IG_LIKE"/>
    <property type="match status" value="1"/>
</dbReference>
<proteinExistence type="predicted"/>
<dbReference type="InterPro" id="IPR051713">
    <property type="entry name" value="T-cell_Activation_Regulation"/>
</dbReference>
<comment type="subcellular location">
    <subcellularLocation>
        <location evidence="1">Cell membrane</location>
        <topology evidence="1">Single-pass type I membrane protein</topology>
    </subcellularLocation>
</comment>
<evidence type="ECO:0000256" key="5">
    <source>
        <dbReference type="ARBA" id="ARBA00022989"/>
    </source>
</evidence>
<evidence type="ECO:0000313" key="14">
    <source>
        <dbReference type="Proteomes" id="UP001529510"/>
    </source>
</evidence>
<organism evidence="13 14">
    <name type="scientific">Cirrhinus mrigala</name>
    <name type="common">Mrigala</name>
    <dbReference type="NCBI Taxonomy" id="683832"/>
    <lineage>
        <taxon>Eukaryota</taxon>
        <taxon>Metazoa</taxon>
        <taxon>Chordata</taxon>
        <taxon>Craniata</taxon>
        <taxon>Vertebrata</taxon>
        <taxon>Euteleostomi</taxon>
        <taxon>Actinopterygii</taxon>
        <taxon>Neopterygii</taxon>
        <taxon>Teleostei</taxon>
        <taxon>Ostariophysi</taxon>
        <taxon>Cypriniformes</taxon>
        <taxon>Cyprinidae</taxon>
        <taxon>Labeoninae</taxon>
        <taxon>Labeonini</taxon>
        <taxon>Cirrhinus</taxon>
    </lineage>
</organism>
<comment type="caution">
    <text evidence="13">The sequence shown here is derived from an EMBL/GenBank/DDBJ whole genome shotgun (WGS) entry which is preliminary data.</text>
</comment>
<evidence type="ECO:0000256" key="4">
    <source>
        <dbReference type="ARBA" id="ARBA00022729"/>
    </source>
</evidence>
<keyword evidence="10" id="KW-0393">Immunoglobulin domain</keyword>
<reference evidence="13 14" key="1">
    <citation type="submission" date="2024-05" db="EMBL/GenBank/DDBJ databases">
        <title>Genome sequencing and assembly of Indian major carp, Cirrhinus mrigala (Hamilton, 1822).</title>
        <authorList>
            <person name="Mohindra V."/>
            <person name="Chowdhury L.M."/>
            <person name="Lal K."/>
            <person name="Jena J.K."/>
        </authorList>
    </citation>
    <scope>NUCLEOTIDE SEQUENCE [LARGE SCALE GENOMIC DNA]</scope>
    <source>
        <strain evidence="13">CM1030</strain>
        <tissue evidence="13">Blood</tissue>
    </source>
</reference>
<keyword evidence="7" id="KW-1015">Disulfide bond</keyword>
<dbReference type="PANTHER" id="PTHR25466:SF14">
    <property type="entry name" value="BUTYROPHILIN SUBFAMILY 2 MEMBER A2-LIKE-RELATED"/>
    <property type="match status" value="1"/>
</dbReference>
<keyword evidence="14" id="KW-1185">Reference proteome</keyword>
<accession>A0ABD0RLB5</accession>
<evidence type="ECO:0000256" key="1">
    <source>
        <dbReference type="ARBA" id="ARBA00004251"/>
    </source>
</evidence>
<evidence type="ECO:0000256" key="2">
    <source>
        <dbReference type="ARBA" id="ARBA00022475"/>
    </source>
</evidence>
<dbReference type="AlphaFoldDB" id="A0ABD0RLB5"/>
<evidence type="ECO:0000256" key="3">
    <source>
        <dbReference type="ARBA" id="ARBA00022692"/>
    </source>
</evidence>
<dbReference type="PANTHER" id="PTHR25466">
    <property type="entry name" value="T-LYMPHOCYTE ACTIVATION ANTIGEN"/>
    <property type="match status" value="1"/>
</dbReference>
<protein>
    <recommendedName>
        <fullName evidence="12">Ig-like domain-containing protein</fullName>
    </recommendedName>
</protein>
<dbReference type="SUPFAM" id="SSF48726">
    <property type="entry name" value="Immunoglobulin"/>
    <property type="match status" value="1"/>
</dbReference>
<dbReference type="EMBL" id="JAMKFB020000003">
    <property type="protein sequence ID" value="KAL0199335.1"/>
    <property type="molecule type" value="Genomic_DNA"/>
</dbReference>
<dbReference type="Proteomes" id="UP001529510">
    <property type="component" value="Unassembled WGS sequence"/>
</dbReference>
<dbReference type="GO" id="GO:0005886">
    <property type="term" value="C:plasma membrane"/>
    <property type="evidence" value="ECO:0007669"/>
    <property type="project" value="UniProtKB-SubCell"/>
</dbReference>
<name>A0ABD0RLB5_CIRMR</name>
<gene>
    <name evidence="13" type="ORF">M9458_007875</name>
</gene>
<evidence type="ECO:0000256" key="8">
    <source>
        <dbReference type="ARBA" id="ARBA00023170"/>
    </source>
</evidence>
<keyword evidence="6" id="KW-0472">Membrane</keyword>